<dbReference type="InterPro" id="IPR013240">
    <property type="entry name" value="DNA-dir_RNA_pol1_su_RPA34"/>
</dbReference>
<keyword evidence="2" id="KW-1185">Reference proteome</keyword>
<organism evidence="1 2">
    <name type="scientific">Macrosiphum euphorbiae</name>
    <name type="common">potato aphid</name>
    <dbReference type="NCBI Taxonomy" id="13131"/>
    <lineage>
        <taxon>Eukaryota</taxon>
        <taxon>Metazoa</taxon>
        <taxon>Ecdysozoa</taxon>
        <taxon>Arthropoda</taxon>
        <taxon>Hexapoda</taxon>
        <taxon>Insecta</taxon>
        <taxon>Pterygota</taxon>
        <taxon>Neoptera</taxon>
        <taxon>Paraneoptera</taxon>
        <taxon>Hemiptera</taxon>
        <taxon>Sternorrhyncha</taxon>
        <taxon>Aphidomorpha</taxon>
        <taxon>Aphidoidea</taxon>
        <taxon>Aphididae</taxon>
        <taxon>Macrosiphini</taxon>
        <taxon>Macrosiphum</taxon>
    </lineage>
</organism>
<dbReference type="PANTHER" id="PTHR15484">
    <property type="entry name" value="DNA-DIRECTED RNA POLYMERASE I SUBUNIT RPA34"/>
    <property type="match status" value="1"/>
</dbReference>
<name>A0AAV0XD03_9HEMI</name>
<dbReference type="Proteomes" id="UP001160148">
    <property type="component" value="Unassembled WGS sequence"/>
</dbReference>
<protein>
    <submittedName>
        <fullName evidence="1">Uncharacterized protein</fullName>
    </submittedName>
</protein>
<dbReference type="PROSITE" id="PS00018">
    <property type="entry name" value="EF_HAND_1"/>
    <property type="match status" value="4"/>
</dbReference>
<comment type="caution">
    <text evidence="1">The sequence shown here is derived from an EMBL/GenBank/DDBJ whole genome shotgun (WGS) entry which is preliminary data.</text>
</comment>
<sequence>MATRKDDFDTIASIIKCEIQKRKKQKKPKDELINCIPISNASAEDETELILFKKKKKKNKRDKIMVPNENNFKNDLATLEVEKFYTETYSLFKKKKKKKKRDKKMLQNDENMNNHIGTLEVDEFYTETCDENKKHLIKDKTLFSNLSKEGDSLFKKKKKKKRDKKMLQNDENMNNHIGTLEVDEFYTETCDENNKHLIKDKTLYSNLSKDEFSRNINISKISEGESLFKKKKKKKKKDKKMLQNDENMNNHIGTLEVDEFYTETCDENNKHLIKDKTLYSNLSKDEFSRNINISKISEGESLFKKKKKKKKRDKKMLQNDENMNNHIGTLEVDEFYTENCDENNKHLYLEETMDSNFNKDEFTRSISITNDSEGDLLFKKKKKKKKRDKKMVQIDKYLKNDKATLKVEQFYNDTCNDKIKYLNKINISGSNLNKDNSTTSIQIANALEDDEELTLLKSPLKKSKLKKIKSKAKKEDTESSKYKSIQKNFINMEDMKNFISEEQSNEIHNGKICILQISSKINVLETAITAY</sequence>
<dbReference type="PANTHER" id="PTHR15484:SF8">
    <property type="entry name" value="DNA-DIRECTED RNA POLYMERASE I SUBUNIT RPA34"/>
    <property type="match status" value="1"/>
</dbReference>
<dbReference type="EMBL" id="CARXXK010000004">
    <property type="protein sequence ID" value="CAI6365472.1"/>
    <property type="molecule type" value="Genomic_DNA"/>
</dbReference>
<reference evidence="1 2" key="1">
    <citation type="submission" date="2023-01" db="EMBL/GenBank/DDBJ databases">
        <authorList>
            <person name="Whitehead M."/>
        </authorList>
    </citation>
    <scope>NUCLEOTIDE SEQUENCE [LARGE SCALE GENOMIC DNA]</scope>
</reference>
<dbReference type="InterPro" id="IPR018247">
    <property type="entry name" value="EF_Hand_1_Ca_BS"/>
</dbReference>
<evidence type="ECO:0000313" key="2">
    <source>
        <dbReference type="Proteomes" id="UP001160148"/>
    </source>
</evidence>
<proteinExistence type="predicted"/>
<dbReference type="GO" id="GO:0006360">
    <property type="term" value="P:transcription by RNA polymerase I"/>
    <property type="evidence" value="ECO:0007669"/>
    <property type="project" value="InterPro"/>
</dbReference>
<evidence type="ECO:0000313" key="1">
    <source>
        <dbReference type="EMBL" id="CAI6365472.1"/>
    </source>
</evidence>
<gene>
    <name evidence="1" type="ORF">MEUPH1_LOCUS20180</name>
</gene>
<accession>A0AAV0XD03</accession>
<dbReference type="GO" id="GO:0005736">
    <property type="term" value="C:RNA polymerase I complex"/>
    <property type="evidence" value="ECO:0007669"/>
    <property type="project" value="TreeGrafter"/>
</dbReference>
<dbReference type="AlphaFoldDB" id="A0AAV0XD03"/>
<dbReference type="GO" id="GO:0003723">
    <property type="term" value="F:RNA binding"/>
    <property type="evidence" value="ECO:0007669"/>
    <property type="project" value="TreeGrafter"/>
</dbReference>